<dbReference type="Pfam" id="PF00891">
    <property type="entry name" value="Methyltransf_2"/>
    <property type="match status" value="1"/>
</dbReference>
<reference evidence="6" key="1">
    <citation type="submission" date="2016-02" db="EMBL/GenBank/DDBJ databases">
        <title>Draft genome sequence of Microdochium bolleyi, a fungal endophyte of beachgrass.</title>
        <authorList>
            <consortium name="DOE Joint Genome Institute"/>
            <person name="David A.S."/>
            <person name="May G."/>
            <person name="Haridas S."/>
            <person name="Lim J."/>
            <person name="Wang M."/>
            <person name="Labutti K."/>
            <person name="Lipzen A."/>
            <person name="Barry K."/>
            <person name="Grigoriev I.V."/>
        </authorList>
    </citation>
    <scope>NUCLEOTIDE SEQUENCE [LARGE SCALE GENOMIC DNA]</scope>
    <source>
        <strain evidence="6">J235TASD1</strain>
    </source>
</reference>
<name>A0A136IX86_9PEZI</name>
<evidence type="ECO:0000256" key="1">
    <source>
        <dbReference type="ARBA" id="ARBA00022603"/>
    </source>
</evidence>
<dbReference type="Proteomes" id="UP000070501">
    <property type="component" value="Unassembled WGS sequence"/>
</dbReference>
<evidence type="ECO:0000256" key="3">
    <source>
        <dbReference type="ARBA" id="ARBA00022691"/>
    </source>
</evidence>
<evidence type="ECO:0000259" key="4">
    <source>
        <dbReference type="Pfam" id="PF00891"/>
    </source>
</evidence>
<gene>
    <name evidence="5" type="ORF">Micbo1qcDRAFT_13211</name>
</gene>
<dbReference type="InterPro" id="IPR029063">
    <property type="entry name" value="SAM-dependent_MTases_sf"/>
</dbReference>
<sequence>MGSQAPTRIVELSQRIASNTAKLNDFLASNGLPTPSLDVDGPRDHSIPESATDIHAARIAIVDDTEELRRLVLGPREHLMSFYHDDLLAHQAIARFRLAHAFPIGSSATFADIAAASGLPEGNVRQFLRFATVQGVFSEPRPGVVTHNAVSRLIAEDEVIADWVACNGEDMWQSATRTCDALEKWPRSQEPNETGFSLASDSEKSIYEIFSEHPERGRRFANAMRFFTGGTGYSLHHVTDGYPWADIPEGGTVVDIGGSQGFVSLALASRYPNITRLIVQDLPNVVAAAQSSPQYLDHAHKDRVQFMPHDFFQSQPVAGADVYFLRWILHNWSDARSVAILRALIPALTKKGARVVINDNILPPPGVLSRWQEKRLRSMDMTMMEIQNSRERELQDWKDLLQLADPRFAFVSATTPPGSNLSIITAEWQGEAPQ</sequence>
<dbReference type="GO" id="GO:0008171">
    <property type="term" value="F:O-methyltransferase activity"/>
    <property type="evidence" value="ECO:0007669"/>
    <property type="project" value="InterPro"/>
</dbReference>
<dbReference type="InterPro" id="IPR001077">
    <property type="entry name" value="COMT_C"/>
</dbReference>
<keyword evidence="1 5" id="KW-0489">Methyltransferase</keyword>
<dbReference type="SUPFAM" id="SSF46785">
    <property type="entry name" value="Winged helix' DNA-binding domain"/>
    <property type="match status" value="1"/>
</dbReference>
<dbReference type="EMBL" id="KQ964255">
    <property type="protein sequence ID" value="KXJ89575.1"/>
    <property type="molecule type" value="Genomic_DNA"/>
</dbReference>
<dbReference type="SUPFAM" id="SSF53335">
    <property type="entry name" value="S-adenosyl-L-methionine-dependent methyltransferases"/>
    <property type="match status" value="1"/>
</dbReference>
<keyword evidence="3" id="KW-0949">S-adenosyl-L-methionine</keyword>
<dbReference type="Gene3D" id="3.40.50.150">
    <property type="entry name" value="Vaccinia Virus protein VP39"/>
    <property type="match status" value="1"/>
</dbReference>
<keyword evidence="6" id="KW-1185">Reference proteome</keyword>
<proteinExistence type="predicted"/>
<dbReference type="PANTHER" id="PTHR43712:SF16">
    <property type="entry name" value="O-METHYLTRANSFERASE ELCB"/>
    <property type="match status" value="1"/>
</dbReference>
<dbReference type="PROSITE" id="PS51683">
    <property type="entry name" value="SAM_OMT_II"/>
    <property type="match status" value="1"/>
</dbReference>
<evidence type="ECO:0000313" key="6">
    <source>
        <dbReference type="Proteomes" id="UP000070501"/>
    </source>
</evidence>
<organism evidence="5 6">
    <name type="scientific">Microdochium bolleyi</name>
    <dbReference type="NCBI Taxonomy" id="196109"/>
    <lineage>
        <taxon>Eukaryota</taxon>
        <taxon>Fungi</taxon>
        <taxon>Dikarya</taxon>
        <taxon>Ascomycota</taxon>
        <taxon>Pezizomycotina</taxon>
        <taxon>Sordariomycetes</taxon>
        <taxon>Xylariomycetidae</taxon>
        <taxon>Xylariales</taxon>
        <taxon>Microdochiaceae</taxon>
        <taxon>Microdochium</taxon>
    </lineage>
</organism>
<dbReference type="Gene3D" id="1.10.10.10">
    <property type="entry name" value="Winged helix-like DNA-binding domain superfamily/Winged helix DNA-binding domain"/>
    <property type="match status" value="1"/>
</dbReference>
<dbReference type="InParanoid" id="A0A136IX86"/>
<feature type="domain" description="O-methyltransferase C-terminal" evidence="4">
    <location>
        <begin position="252"/>
        <end position="403"/>
    </location>
</feature>
<dbReference type="InterPro" id="IPR036388">
    <property type="entry name" value="WH-like_DNA-bd_sf"/>
</dbReference>
<dbReference type="OrthoDB" id="1606438at2759"/>
<protein>
    <submittedName>
        <fullName evidence="5">S-adenosyl-L-methionine-dependent methyltransferase</fullName>
    </submittedName>
</protein>
<evidence type="ECO:0000313" key="5">
    <source>
        <dbReference type="EMBL" id="KXJ89575.1"/>
    </source>
</evidence>
<dbReference type="InterPro" id="IPR016461">
    <property type="entry name" value="COMT-like"/>
</dbReference>
<dbReference type="InterPro" id="IPR036390">
    <property type="entry name" value="WH_DNA-bd_sf"/>
</dbReference>
<keyword evidence="2 5" id="KW-0808">Transferase</keyword>
<dbReference type="GO" id="GO:0032259">
    <property type="term" value="P:methylation"/>
    <property type="evidence" value="ECO:0007669"/>
    <property type="project" value="UniProtKB-KW"/>
</dbReference>
<dbReference type="PANTHER" id="PTHR43712">
    <property type="entry name" value="PUTATIVE (AFU_ORTHOLOGUE AFUA_4G14580)-RELATED"/>
    <property type="match status" value="1"/>
</dbReference>
<evidence type="ECO:0000256" key="2">
    <source>
        <dbReference type="ARBA" id="ARBA00022679"/>
    </source>
</evidence>
<dbReference type="AlphaFoldDB" id="A0A136IX86"/>
<accession>A0A136IX86</accession>